<feature type="region of interest" description="Disordered" evidence="1">
    <location>
        <begin position="30"/>
        <end position="52"/>
    </location>
</feature>
<feature type="compositionally biased region" description="Acidic residues" evidence="1">
    <location>
        <begin position="233"/>
        <end position="244"/>
    </location>
</feature>
<proteinExistence type="predicted"/>
<dbReference type="OrthoDB" id="3694634at2759"/>
<comment type="caution">
    <text evidence="2">The sequence shown here is derived from an EMBL/GenBank/DDBJ whole genome shotgun (WGS) entry which is preliminary data.</text>
</comment>
<protein>
    <submittedName>
        <fullName evidence="2">Uncharacterized protein</fullName>
    </submittedName>
</protein>
<dbReference type="EMBL" id="CAJRGZ010000015">
    <property type="protein sequence ID" value="CAG5143197.1"/>
    <property type="molecule type" value="Genomic_DNA"/>
</dbReference>
<name>A0A8J2N280_9PLEO</name>
<feature type="compositionally biased region" description="Polar residues" evidence="1">
    <location>
        <begin position="30"/>
        <end position="46"/>
    </location>
</feature>
<feature type="compositionally biased region" description="Basic and acidic residues" evidence="1">
    <location>
        <begin position="220"/>
        <end position="230"/>
    </location>
</feature>
<dbReference type="AlphaFoldDB" id="A0A8J2N280"/>
<keyword evidence="3" id="KW-1185">Reference proteome</keyword>
<dbReference type="RefSeq" id="XP_043164833.1">
    <property type="nucleotide sequence ID" value="XM_043308898.1"/>
</dbReference>
<evidence type="ECO:0000256" key="1">
    <source>
        <dbReference type="SAM" id="MobiDB-lite"/>
    </source>
</evidence>
<accession>A0A8J2N280</accession>
<dbReference type="GeneID" id="67012622"/>
<reference evidence="2" key="1">
    <citation type="submission" date="2021-05" db="EMBL/GenBank/DDBJ databases">
        <authorList>
            <person name="Stam R."/>
        </authorList>
    </citation>
    <scope>NUCLEOTIDE SEQUENCE</scope>
    <source>
        <strain evidence="2">CS162</strain>
    </source>
</reference>
<sequence>MSTLLSLPTSLPSESVTLGQLLTYPLHHSSNSLQPSNLPASQQSSNHSKEEDACATTHVIIDEPLQVFDNLRHEPEAQAFLHKMFQQNKPVYFVTGLQTSKSPCHKRTAMSHELITEAASTPQPQLHLPFRRVDSASNMASPSPPTKSESADSVLGVQLLKVRCRVGAVDEPHCISDVDYTWSYHLLDDEEKEEYPQLSIGLGKSVESHEWEALTGIAEHQEEKEADHNWSYDYEDSDDGLGGF</sequence>
<evidence type="ECO:0000313" key="2">
    <source>
        <dbReference type="EMBL" id="CAG5143197.1"/>
    </source>
</evidence>
<feature type="region of interest" description="Disordered" evidence="1">
    <location>
        <begin position="220"/>
        <end position="244"/>
    </location>
</feature>
<evidence type="ECO:0000313" key="3">
    <source>
        <dbReference type="Proteomes" id="UP000676310"/>
    </source>
</evidence>
<organism evidence="2 3">
    <name type="scientific">Alternaria atra</name>
    <dbReference type="NCBI Taxonomy" id="119953"/>
    <lineage>
        <taxon>Eukaryota</taxon>
        <taxon>Fungi</taxon>
        <taxon>Dikarya</taxon>
        <taxon>Ascomycota</taxon>
        <taxon>Pezizomycotina</taxon>
        <taxon>Dothideomycetes</taxon>
        <taxon>Pleosporomycetidae</taxon>
        <taxon>Pleosporales</taxon>
        <taxon>Pleosporineae</taxon>
        <taxon>Pleosporaceae</taxon>
        <taxon>Alternaria</taxon>
        <taxon>Alternaria sect. Ulocladioides</taxon>
    </lineage>
</organism>
<gene>
    <name evidence="2" type="ORF">ALTATR162_LOCUS1302</name>
</gene>
<dbReference type="Proteomes" id="UP000676310">
    <property type="component" value="Unassembled WGS sequence"/>
</dbReference>